<comment type="caution">
    <text evidence="3">The sequence shown here is derived from an EMBL/GenBank/DDBJ whole genome shotgun (WGS) entry which is preliminary data.</text>
</comment>
<evidence type="ECO:0000256" key="2">
    <source>
        <dbReference type="SAM" id="MobiDB-lite"/>
    </source>
</evidence>
<protein>
    <submittedName>
        <fullName evidence="3">Copper transporter</fullName>
    </submittedName>
</protein>
<dbReference type="RefSeq" id="WP_345399583.1">
    <property type="nucleotide sequence ID" value="NZ_BAABLA010000091.1"/>
</dbReference>
<dbReference type="InterPro" id="IPR021522">
    <property type="entry name" value="MctB"/>
</dbReference>
<dbReference type="Proteomes" id="UP001596337">
    <property type="component" value="Unassembled WGS sequence"/>
</dbReference>
<keyword evidence="1" id="KW-0175">Coiled coil</keyword>
<feature type="coiled-coil region" evidence="1">
    <location>
        <begin position="34"/>
        <end position="61"/>
    </location>
</feature>
<evidence type="ECO:0000256" key="1">
    <source>
        <dbReference type="SAM" id="Coils"/>
    </source>
</evidence>
<keyword evidence="4" id="KW-1185">Reference proteome</keyword>
<evidence type="ECO:0000313" key="3">
    <source>
        <dbReference type="EMBL" id="MFC6868473.1"/>
    </source>
</evidence>
<dbReference type="EMBL" id="JBHSXX010000001">
    <property type="protein sequence ID" value="MFC6868473.1"/>
    <property type="molecule type" value="Genomic_DNA"/>
</dbReference>
<accession>A0ABW2C1U8</accession>
<sequence length="315" mass="31521">MISLRYHIISIAAVFLALAVGVVLGSTTLSGTLLSSLSNEKSELANQVTDLEAERNGLEARLADADAFAGAVGPKVVSGLLDKRTVLVVTTEGVAPSERDGVVTLIEDAGGTVSGEIKLTEAFTDPSESEQVSDIAIRLQPAGAKFPTSGGPGALAGALLGETLLLDGESAKPQTSSGEREAAVSGLTDGGFIEVTDDVRPAQLAVVLVGDRAQGTGAGDKAVTLARFATQLDKAGAGAVLAGRTSAAGASGSIGVVRADTAASDILSTVDNVDTQAGRVTTVLALREQLEDGTGRYGTAGNAEAPAPGVRASGR</sequence>
<name>A0ABW2C1U8_9PSEU</name>
<dbReference type="Pfam" id="PF11382">
    <property type="entry name" value="MctB"/>
    <property type="match status" value="1"/>
</dbReference>
<reference evidence="4" key="1">
    <citation type="journal article" date="2019" name="Int. J. Syst. Evol. Microbiol.">
        <title>The Global Catalogue of Microorganisms (GCM) 10K type strain sequencing project: providing services to taxonomists for standard genome sequencing and annotation.</title>
        <authorList>
            <consortium name="The Broad Institute Genomics Platform"/>
            <consortium name="The Broad Institute Genome Sequencing Center for Infectious Disease"/>
            <person name="Wu L."/>
            <person name="Ma J."/>
        </authorList>
    </citation>
    <scope>NUCLEOTIDE SEQUENCE [LARGE SCALE GENOMIC DNA]</scope>
    <source>
        <strain evidence="4">KCTC 32255</strain>
    </source>
</reference>
<feature type="region of interest" description="Disordered" evidence="2">
    <location>
        <begin position="294"/>
        <end position="315"/>
    </location>
</feature>
<evidence type="ECO:0000313" key="4">
    <source>
        <dbReference type="Proteomes" id="UP001596337"/>
    </source>
</evidence>
<gene>
    <name evidence="3" type="ORF">ACFQGD_15130</name>
</gene>
<organism evidence="3 4">
    <name type="scientific">Haloechinothrix salitolerans</name>
    <dbReference type="NCBI Taxonomy" id="926830"/>
    <lineage>
        <taxon>Bacteria</taxon>
        <taxon>Bacillati</taxon>
        <taxon>Actinomycetota</taxon>
        <taxon>Actinomycetes</taxon>
        <taxon>Pseudonocardiales</taxon>
        <taxon>Pseudonocardiaceae</taxon>
        <taxon>Haloechinothrix</taxon>
    </lineage>
</organism>
<proteinExistence type="predicted"/>